<dbReference type="Proteomes" id="UP001357485">
    <property type="component" value="Unassembled WGS sequence"/>
</dbReference>
<accession>A0ABR0LQ96</accession>
<evidence type="ECO:0000256" key="2">
    <source>
        <dbReference type="SAM" id="SignalP"/>
    </source>
</evidence>
<evidence type="ECO:0000313" key="4">
    <source>
        <dbReference type="Proteomes" id="UP001357485"/>
    </source>
</evidence>
<keyword evidence="2" id="KW-0732">Signal</keyword>
<dbReference type="SUPFAM" id="SSF53474">
    <property type="entry name" value="alpha/beta-Hydrolases"/>
    <property type="match status" value="1"/>
</dbReference>
<keyword evidence="4" id="KW-1185">Reference proteome</keyword>
<feature type="signal peptide" evidence="2">
    <location>
        <begin position="1"/>
        <end position="18"/>
    </location>
</feature>
<evidence type="ECO:0000313" key="3">
    <source>
        <dbReference type="EMBL" id="KAK5201771.1"/>
    </source>
</evidence>
<feature type="compositionally biased region" description="Polar residues" evidence="1">
    <location>
        <begin position="260"/>
        <end position="274"/>
    </location>
</feature>
<gene>
    <name evidence="3" type="ORF">LTR16_001525</name>
</gene>
<dbReference type="InterPro" id="IPR029058">
    <property type="entry name" value="AB_hydrolase_fold"/>
</dbReference>
<feature type="region of interest" description="Disordered" evidence="1">
    <location>
        <begin position="249"/>
        <end position="274"/>
    </location>
</feature>
<organism evidence="3 4">
    <name type="scientific">Cryomyces antarcticus</name>
    <dbReference type="NCBI Taxonomy" id="329879"/>
    <lineage>
        <taxon>Eukaryota</taxon>
        <taxon>Fungi</taxon>
        <taxon>Dikarya</taxon>
        <taxon>Ascomycota</taxon>
        <taxon>Pezizomycotina</taxon>
        <taxon>Dothideomycetes</taxon>
        <taxon>Dothideomycetes incertae sedis</taxon>
        <taxon>Cryomyces</taxon>
    </lineage>
</organism>
<feature type="chain" id="PRO_5045324545" description="AB hydrolase-1 domain-containing protein" evidence="2">
    <location>
        <begin position="19"/>
        <end position="468"/>
    </location>
</feature>
<comment type="caution">
    <text evidence="3">The sequence shown here is derived from an EMBL/GenBank/DDBJ whole genome shotgun (WGS) entry which is preliminary data.</text>
</comment>
<proteinExistence type="predicted"/>
<dbReference type="EMBL" id="JAVRRA010016496">
    <property type="protein sequence ID" value="KAK5201771.1"/>
    <property type="molecule type" value="Genomic_DNA"/>
</dbReference>
<reference evidence="3 4" key="1">
    <citation type="submission" date="2023-08" db="EMBL/GenBank/DDBJ databases">
        <title>Black Yeasts Isolated from many extreme environments.</title>
        <authorList>
            <person name="Coleine C."/>
            <person name="Stajich J.E."/>
            <person name="Selbmann L."/>
        </authorList>
    </citation>
    <scope>NUCLEOTIDE SEQUENCE [LARGE SCALE GENOMIC DNA]</scope>
    <source>
        <strain evidence="3 4">CCFEE 536</strain>
    </source>
</reference>
<evidence type="ECO:0000256" key="1">
    <source>
        <dbReference type="SAM" id="MobiDB-lite"/>
    </source>
</evidence>
<evidence type="ECO:0008006" key="5">
    <source>
        <dbReference type="Google" id="ProtNLM"/>
    </source>
</evidence>
<dbReference type="Gene3D" id="3.40.50.1820">
    <property type="entry name" value="alpha/beta hydrolase"/>
    <property type="match status" value="1"/>
</dbReference>
<protein>
    <recommendedName>
        <fullName evidence="5">AB hydrolase-1 domain-containing protein</fullName>
    </recommendedName>
</protein>
<sequence>MAPFAFLALSLLSGQALAKVCTNVTIPVNINAHQPQFNLAPLQVNQDATRFALNFTNIGRNFTNEIFTGNFADVRGVYNISAKYCTPDVQKANPTVQFLTHGIGFDKSYWDLPFNNYNYSYIDVATAAGFSTVSIDRFGIGNSSKADPLNVVQAPAEVSAMYEITNMLRNGTFPTVAHKFQKVVHVGHSFGSAQTNMLVTLHPQASDGIVLTGWSINGTWLGQTLADWNLHLARLNQPLRFGNVSLAAKRGQNGQNGQNKYNSQTGQNGHRNENGSVNSYVSKSDLIQTIENALGLLGVEASASDIWQEIATTEIGDIINGWNETLAPPQNLPTGYLTWSDLTANIFAFLYPGFFEEAISLFAEKTKQPVTLGEILTLASPIGPNKFAGPVQVVTGRQDQIYCGGDCLATGTQLPSIPAAAQVLFPNASAFQAYIHPNTGHGLNFHYNATGAYHVIQQWFQSHNLGSS</sequence>
<name>A0ABR0LQ96_9PEZI</name>